<reference evidence="2 3" key="1">
    <citation type="journal article" date="2014" name="J. Biotechnol.">
        <title>Complete genome sequence of the actinobacterium Amycolatopsis japonica MG417-CF17(T) (=DSM 44213T) producing (S,S)-N,N'-ethylenediaminedisuccinic acid.</title>
        <authorList>
            <person name="Stegmann E."/>
            <person name="Albersmeier A."/>
            <person name="Spohn M."/>
            <person name="Gert H."/>
            <person name="Weber T."/>
            <person name="Wohlleben W."/>
            <person name="Kalinowski J."/>
            <person name="Ruckert C."/>
        </authorList>
    </citation>
    <scope>NUCLEOTIDE SEQUENCE [LARGE SCALE GENOMIC DNA]</scope>
    <source>
        <strain evidence="3">MG417-CF17 (DSM 44213)</strain>
    </source>
</reference>
<dbReference type="InterPro" id="IPR005561">
    <property type="entry name" value="ANTAR"/>
</dbReference>
<proteinExistence type="predicted"/>
<name>A0A075V8S1_9PSEU</name>
<dbReference type="AlphaFoldDB" id="A0A075V8S1"/>
<dbReference type="GO" id="GO:0003723">
    <property type="term" value="F:RNA binding"/>
    <property type="evidence" value="ECO:0007669"/>
    <property type="project" value="InterPro"/>
</dbReference>
<dbReference type="eggNOG" id="COG2203">
    <property type="taxonomic scope" value="Bacteria"/>
</dbReference>
<evidence type="ECO:0000313" key="2">
    <source>
        <dbReference type="EMBL" id="AIG80766.1"/>
    </source>
</evidence>
<sequence length="290" mass="30931">MWDGTGGRYDQSALRELVEAERGRADRAAGVALRHEILMETAVEPMRPFHRRMAELHRATEGRHRAAADLHAGYVAAVKDWAAGRADVPPAFLAAVAENAGVRSLAVTLFSGPGTAAVVVSDPVAARANDLECVFGEGPSREMPGVCAERELSSRWPRFGPAAKELGVRAVVSARLGLREAPLGTLTAYRPEPEPDAEIARSTELVADALTATALHPDTRLDAEDGLPVHPLFGDLDLEIVVHHATGMVMATQDCTASDALALIHARAYALDESVIEVARTIVNRTSTLS</sequence>
<dbReference type="EMBL" id="CP008953">
    <property type="protein sequence ID" value="AIG80766.1"/>
    <property type="molecule type" value="Genomic_DNA"/>
</dbReference>
<dbReference type="KEGG" id="aja:AJAP_39935"/>
<keyword evidence="3" id="KW-1185">Reference proteome</keyword>
<organism evidence="2 3">
    <name type="scientific">Amycolatopsis japonica</name>
    <dbReference type="NCBI Taxonomy" id="208439"/>
    <lineage>
        <taxon>Bacteria</taxon>
        <taxon>Bacillati</taxon>
        <taxon>Actinomycetota</taxon>
        <taxon>Actinomycetes</taxon>
        <taxon>Pseudonocardiales</taxon>
        <taxon>Pseudonocardiaceae</taxon>
        <taxon>Amycolatopsis</taxon>
        <taxon>Amycolatopsis japonica group</taxon>
    </lineage>
</organism>
<evidence type="ECO:0000259" key="1">
    <source>
        <dbReference type="SMART" id="SM01012"/>
    </source>
</evidence>
<dbReference type="RefSeq" id="WP_038521140.1">
    <property type="nucleotide sequence ID" value="NZ_CP008953.1"/>
</dbReference>
<protein>
    <recommendedName>
        <fullName evidence="1">ANTAR domain-containing protein</fullName>
    </recommendedName>
</protein>
<feature type="domain" description="ANTAR" evidence="1">
    <location>
        <begin position="206"/>
        <end position="283"/>
    </location>
</feature>
<dbReference type="Proteomes" id="UP000028492">
    <property type="component" value="Chromosome"/>
</dbReference>
<dbReference type="Gene3D" id="1.10.10.10">
    <property type="entry name" value="Winged helix-like DNA-binding domain superfamily/Winged helix DNA-binding domain"/>
    <property type="match status" value="1"/>
</dbReference>
<dbReference type="STRING" id="208439.AJAP_39935"/>
<dbReference type="InterPro" id="IPR036388">
    <property type="entry name" value="WH-like_DNA-bd_sf"/>
</dbReference>
<gene>
    <name evidence="2" type="ORF">AJAP_39935</name>
</gene>
<accession>A0A075V8S1</accession>
<dbReference type="SMART" id="SM01012">
    <property type="entry name" value="ANTAR"/>
    <property type="match status" value="1"/>
</dbReference>
<evidence type="ECO:0000313" key="3">
    <source>
        <dbReference type="Proteomes" id="UP000028492"/>
    </source>
</evidence>
<dbReference type="HOGENOM" id="CLU_933115_0_0_11"/>